<proteinExistence type="predicted"/>
<evidence type="ECO:0000313" key="2">
    <source>
        <dbReference type="EMBL" id="TDC91907.1"/>
    </source>
</evidence>
<comment type="caution">
    <text evidence="2">The sequence shown here is derived from an EMBL/GenBank/DDBJ whole genome shotgun (WGS) entry which is preliminary data.</text>
</comment>
<dbReference type="Pfam" id="PF13692">
    <property type="entry name" value="Glyco_trans_1_4"/>
    <property type="match status" value="1"/>
</dbReference>
<dbReference type="PANTHER" id="PTHR45947">
    <property type="entry name" value="SULFOQUINOVOSYL TRANSFERASE SQD2"/>
    <property type="match status" value="1"/>
</dbReference>
<feature type="compositionally biased region" description="Basic residues" evidence="1">
    <location>
        <begin position="90"/>
        <end position="111"/>
    </location>
</feature>
<dbReference type="SUPFAM" id="SSF53756">
    <property type="entry name" value="UDP-Glycosyltransferase/glycogen phosphorylase"/>
    <property type="match status" value="1"/>
</dbReference>
<accession>A0A4R4UIZ3</accession>
<evidence type="ECO:0000313" key="3">
    <source>
        <dbReference type="Proteomes" id="UP000294744"/>
    </source>
</evidence>
<dbReference type="PANTHER" id="PTHR45947:SF3">
    <property type="entry name" value="SULFOQUINOVOSYL TRANSFERASE SQD2"/>
    <property type="match status" value="1"/>
</dbReference>
<feature type="compositionally biased region" description="Basic residues" evidence="1">
    <location>
        <begin position="140"/>
        <end position="164"/>
    </location>
</feature>
<keyword evidence="3" id="KW-1185">Reference proteome</keyword>
<dbReference type="OrthoDB" id="9765330at2"/>
<dbReference type="AlphaFoldDB" id="A0A4R4UIZ3"/>
<reference evidence="2 3" key="1">
    <citation type="submission" date="2019-03" db="EMBL/GenBank/DDBJ databases">
        <title>Draft genome sequences of novel Actinobacteria.</title>
        <authorList>
            <person name="Sahin N."/>
            <person name="Ay H."/>
            <person name="Saygin H."/>
        </authorList>
    </citation>
    <scope>NUCLEOTIDE SEQUENCE [LARGE SCALE GENOMIC DNA]</scope>
    <source>
        <strain evidence="2 3">16K404</strain>
    </source>
</reference>
<gene>
    <name evidence="2" type="ORF">E1161_15260</name>
</gene>
<dbReference type="EMBL" id="SMKV01000016">
    <property type="protein sequence ID" value="TDC91907.1"/>
    <property type="molecule type" value="Genomic_DNA"/>
</dbReference>
<organism evidence="2 3">
    <name type="scientific">Saccharopolyspora aridisoli</name>
    <dbReference type="NCBI Taxonomy" id="2530385"/>
    <lineage>
        <taxon>Bacteria</taxon>
        <taxon>Bacillati</taxon>
        <taxon>Actinomycetota</taxon>
        <taxon>Actinomycetes</taxon>
        <taxon>Pseudonocardiales</taxon>
        <taxon>Pseudonocardiaceae</taxon>
        <taxon>Saccharopolyspora</taxon>
    </lineage>
</organism>
<name>A0A4R4UIZ3_9PSEU</name>
<dbReference type="Proteomes" id="UP000294744">
    <property type="component" value="Unassembled WGS sequence"/>
</dbReference>
<feature type="compositionally biased region" description="Basic and acidic residues" evidence="1">
    <location>
        <begin position="78"/>
        <end position="88"/>
    </location>
</feature>
<dbReference type="Gene3D" id="3.40.50.2000">
    <property type="entry name" value="Glycogen Phosphorylase B"/>
    <property type="match status" value="2"/>
</dbReference>
<keyword evidence="2" id="KW-0808">Transferase</keyword>
<sequence>MRFGDVHVADGVLAHGRSLVRPASRHLVQLSLRSVAIATATGRPPEVTFVHRHGSRSRDDRPQLPGRGLRSRATPARSDVRGGRDVHPRGAGRRQHRRRHRTRHRTARRGAGRAELPQPRRGTGVRRGQHLDGVPGEGHRRSHRRPRPRGSPRRIRARAQRSARRAARIARGLGRLRTRAVRVHVVVPADDQPSGGNVYDRHATAGLAALGFDVRVRALAGTWPQPDDDARDRLAEVLASVPDGGAVLLDGLVACGVPESIGAHADRLRTAVLVHLPLAEETGLNPATTARLDNAERTTLRAADLVIATSPQAAQRLARHHGLHRVRTAAPGTEPAALVPGTDGVSRLLCVASLTPRKGHDVLVEALANLPLTCDFVGPAPDPDRVRRLIEHHEGIRWRGPLHGAELADAYASADLLVQPSLAETYGMAVTEALARGIPVIASAVPDALGDGGLLLQPGDTAALTEALRRWSDDPDFRSRLRASSLRRRDQLPTWESTARQLAAALTSLEA</sequence>
<protein>
    <submittedName>
        <fullName evidence="2">Glycosyltransferase</fullName>
    </submittedName>
</protein>
<feature type="region of interest" description="Disordered" evidence="1">
    <location>
        <begin position="46"/>
        <end position="164"/>
    </location>
</feature>
<dbReference type="GO" id="GO:0016757">
    <property type="term" value="F:glycosyltransferase activity"/>
    <property type="evidence" value="ECO:0007669"/>
    <property type="project" value="TreeGrafter"/>
</dbReference>
<evidence type="ECO:0000256" key="1">
    <source>
        <dbReference type="SAM" id="MobiDB-lite"/>
    </source>
</evidence>
<dbReference type="CDD" id="cd03801">
    <property type="entry name" value="GT4_PimA-like"/>
    <property type="match status" value="1"/>
</dbReference>
<dbReference type="InterPro" id="IPR050194">
    <property type="entry name" value="Glycosyltransferase_grp1"/>
</dbReference>